<dbReference type="Proteomes" id="UP000176377">
    <property type="component" value="Unassembled WGS sequence"/>
</dbReference>
<gene>
    <name evidence="1" type="ORF">A2765_02700</name>
</gene>
<dbReference type="EMBL" id="MFLA01000032">
    <property type="protein sequence ID" value="OGG58607.1"/>
    <property type="molecule type" value="Genomic_DNA"/>
</dbReference>
<comment type="caution">
    <text evidence="1">The sequence shown here is derived from an EMBL/GenBank/DDBJ whole genome shotgun (WGS) entry which is preliminary data.</text>
</comment>
<evidence type="ECO:0000313" key="2">
    <source>
        <dbReference type="Proteomes" id="UP000176377"/>
    </source>
</evidence>
<accession>A0A1F6DBB5</accession>
<reference evidence="1 2" key="1">
    <citation type="journal article" date="2016" name="Nat. Commun.">
        <title>Thousands of microbial genomes shed light on interconnected biogeochemical processes in an aquifer system.</title>
        <authorList>
            <person name="Anantharaman K."/>
            <person name="Brown C.T."/>
            <person name="Hug L.A."/>
            <person name="Sharon I."/>
            <person name="Castelle C.J."/>
            <person name="Probst A.J."/>
            <person name="Thomas B.C."/>
            <person name="Singh A."/>
            <person name="Wilkins M.J."/>
            <person name="Karaoz U."/>
            <person name="Brodie E.L."/>
            <person name="Williams K.H."/>
            <person name="Hubbard S.S."/>
            <person name="Banfield J.F."/>
        </authorList>
    </citation>
    <scope>NUCLEOTIDE SEQUENCE [LARGE SCALE GENOMIC DNA]</scope>
</reference>
<organism evidence="1 2">
    <name type="scientific">Candidatus Kaiserbacteria bacterium RIFCSPHIGHO2_01_FULL_56_24</name>
    <dbReference type="NCBI Taxonomy" id="1798487"/>
    <lineage>
        <taxon>Bacteria</taxon>
        <taxon>Candidatus Kaiseribacteriota</taxon>
    </lineage>
</organism>
<proteinExistence type="predicted"/>
<protein>
    <submittedName>
        <fullName evidence="1">Uncharacterized protein</fullName>
    </submittedName>
</protein>
<name>A0A1F6DBB5_9BACT</name>
<dbReference type="AlphaFoldDB" id="A0A1F6DBB5"/>
<evidence type="ECO:0000313" key="1">
    <source>
        <dbReference type="EMBL" id="OGG58607.1"/>
    </source>
</evidence>
<sequence>MFFLEVATMERWLSNAKLDRFVRRAVTRTPDTGIKPIAAMVQHLLSAEGTVRPCQMLPDEDWVYASLSRLIKKGIIEKYVHESTGGIRYRVSAYPREQR</sequence>